<feature type="transmembrane region" description="Helical" evidence="2">
    <location>
        <begin position="263"/>
        <end position="284"/>
    </location>
</feature>
<evidence type="ECO:0008006" key="5">
    <source>
        <dbReference type="Google" id="ProtNLM"/>
    </source>
</evidence>
<accession>A0ABW2Q830</accession>
<feature type="transmembrane region" description="Helical" evidence="2">
    <location>
        <begin position="170"/>
        <end position="190"/>
    </location>
</feature>
<evidence type="ECO:0000256" key="1">
    <source>
        <dbReference type="SAM" id="MobiDB-lite"/>
    </source>
</evidence>
<feature type="transmembrane region" description="Helical" evidence="2">
    <location>
        <begin position="104"/>
        <end position="129"/>
    </location>
</feature>
<keyword evidence="2" id="KW-0812">Transmembrane</keyword>
<proteinExistence type="predicted"/>
<protein>
    <recommendedName>
        <fullName evidence="5">DUF4386 family protein</fullName>
    </recommendedName>
</protein>
<dbReference type="EMBL" id="JBHTCQ010000002">
    <property type="protein sequence ID" value="MFC7405671.1"/>
    <property type="molecule type" value="Genomic_DNA"/>
</dbReference>
<feature type="transmembrane region" description="Helical" evidence="2">
    <location>
        <begin position="77"/>
        <end position="97"/>
    </location>
</feature>
<reference evidence="4" key="1">
    <citation type="journal article" date="2019" name="Int. J. Syst. Evol. Microbiol.">
        <title>The Global Catalogue of Microorganisms (GCM) 10K type strain sequencing project: providing services to taxonomists for standard genome sequencing and annotation.</title>
        <authorList>
            <consortium name="The Broad Institute Genomics Platform"/>
            <consortium name="The Broad Institute Genome Sequencing Center for Infectious Disease"/>
            <person name="Wu L."/>
            <person name="Ma J."/>
        </authorList>
    </citation>
    <scope>NUCLEOTIDE SEQUENCE [LARGE SCALE GENOMIC DNA]</scope>
    <source>
        <strain evidence="4">JCM 1490</strain>
    </source>
</reference>
<keyword evidence="4" id="KW-1185">Reference proteome</keyword>
<sequence>MSYGPGPAQSPAPGESDARLTHPAQPSPWGSGGTRETAERWAVAAVLVLAASEYVTVGRQLAFSGTDLDLGFTQNNVVWIIAANAMWATALLAAAAAATRAARVVVLAGVVAGLHLLALLGILVVQAVLGAERHLMAQTVDGLVLVVAALVAVLLGGLGRSRDRTGRRSTSFALGGVLLPLGAMVVLDVLRMVELATESDFLTSFVLSELYGAAAFLGVLLTGLRSRATRWAGVAVFVLGAVYTAYYLVQAVLGGYPGAEVDLVANVLYLVGWLAALVLGILAARSTRSTRSSGRL</sequence>
<gene>
    <name evidence="3" type="ORF">ACFQQL_11175</name>
</gene>
<feature type="transmembrane region" description="Helical" evidence="2">
    <location>
        <begin position="202"/>
        <end position="224"/>
    </location>
</feature>
<feature type="transmembrane region" description="Helical" evidence="2">
    <location>
        <begin position="231"/>
        <end position="251"/>
    </location>
</feature>
<dbReference type="Proteomes" id="UP001596455">
    <property type="component" value="Unassembled WGS sequence"/>
</dbReference>
<feature type="transmembrane region" description="Helical" evidence="2">
    <location>
        <begin position="41"/>
        <end position="57"/>
    </location>
</feature>
<feature type="region of interest" description="Disordered" evidence="1">
    <location>
        <begin position="1"/>
        <end position="34"/>
    </location>
</feature>
<evidence type="ECO:0000313" key="3">
    <source>
        <dbReference type="EMBL" id="MFC7405671.1"/>
    </source>
</evidence>
<keyword evidence="2" id="KW-1133">Transmembrane helix</keyword>
<organism evidence="3 4">
    <name type="scientific">Georgenia alba</name>
    <dbReference type="NCBI Taxonomy" id="2233858"/>
    <lineage>
        <taxon>Bacteria</taxon>
        <taxon>Bacillati</taxon>
        <taxon>Actinomycetota</taxon>
        <taxon>Actinomycetes</taxon>
        <taxon>Micrococcales</taxon>
        <taxon>Bogoriellaceae</taxon>
        <taxon>Georgenia</taxon>
    </lineage>
</organism>
<evidence type="ECO:0000256" key="2">
    <source>
        <dbReference type="SAM" id="Phobius"/>
    </source>
</evidence>
<comment type="caution">
    <text evidence="3">The sequence shown here is derived from an EMBL/GenBank/DDBJ whole genome shotgun (WGS) entry which is preliminary data.</text>
</comment>
<feature type="transmembrane region" description="Helical" evidence="2">
    <location>
        <begin position="135"/>
        <end position="158"/>
    </location>
</feature>
<evidence type="ECO:0000313" key="4">
    <source>
        <dbReference type="Proteomes" id="UP001596455"/>
    </source>
</evidence>
<keyword evidence="2" id="KW-0472">Membrane</keyword>
<name>A0ABW2Q830_9MICO</name>
<dbReference type="RefSeq" id="WP_382394319.1">
    <property type="nucleotide sequence ID" value="NZ_JBHTCQ010000002.1"/>
</dbReference>